<dbReference type="AlphaFoldDB" id="A0A1G7HW10"/>
<keyword evidence="2" id="KW-1185">Reference proteome</keyword>
<accession>A0A1G7HW10</accession>
<gene>
    <name evidence="1" type="ORF">SAMN05660662_0845</name>
</gene>
<dbReference type="EMBL" id="FNBT01000001">
    <property type="protein sequence ID" value="SDF04364.1"/>
    <property type="molecule type" value="Genomic_DNA"/>
</dbReference>
<reference evidence="2" key="1">
    <citation type="submission" date="2016-10" db="EMBL/GenBank/DDBJ databases">
        <authorList>
            <person name="Varghese N."/>
            <person name="Submissions S."/>
        </authorList>
    </citation>
    <scope>NUCLEOTIDE SEQUENCE [LARGE SCALE GENOMIC DNA]</scope>
    <source>
        <strain evidence="2">DSM 44268</strain>
    </source>
</reference>
<dbReference type="InterPro" id="IPR025447">
    <property type="entry name" value="DUF4192"/>
</dbReference>
<dbReference type="STRING" id="1550231.SAMN05660662_0845"/>
<dbReference type="OrthoDB" id="3264463at2"/>
<sequence>MDFRDPAPFPFRAPPGVPLDDAVRVGDPGDLAAGLPQLLGYRPSESVVLVALGGGTGRRVGLTVRADLPPPGYARELAAVLARSLATDGPRAALAFVVSEAPDEPELLRPDAAGPAGGCGTDLPHRSLVHDLVLALDAVGLPLEQALLVRAERWWDFDCPGACCAPDGGTPLPTGVGALEAAAVASGTVVAADRGALHERLAPPGEAARAAMEAVVLRVGLEGPVGRSAARRRIRSAVGRCRPGRDGERPVDEEVARIAWSLRQPDVRDWALMLSLGEDAAAAEALWTECTRRAPSPLDAFPAALVAVCSWLRGDGAMANIALDRALDSEPGNPLAGLLEDALSACVAPWQLRALLAEAGRSAGVTGLPGAPAR</sequence>
<name>A0A1G7HW10_9ACTN</name>
<evidence type="ECO:0000313" key="2">
    <source>
        <dbReference type="Proteomes" id="UP000199406"/>
    </source>
</evidence>
<evidence type="ECO:0008006" key="3">
    <source>
        <dbReference type="Google" id="ProtNLM"/>
    </source>
</evidence>
<proteinExistence type="predicted"/>
<organism evidence="1 2">
    <name type="scientific">Blastococcus aurantiacus</name>
    <dbReference type="NCBI Taxonomy" id="1550231"/>
    <lineage>
        <taxon>Bacteria</taxon>
        <taxon>Bacillati</taxon>
        <taxon>Actinomycetota</taxon>
        <taxon>Actinomycetes</taxon>
        <taxon>Geodermatophilales</taxon>
        <taxon>Geodermatophilaceae</taxon>
        <taxon>Blastococcus</taxon>
    </lineage>
</organism>
<protein>
    <recommendedName>
        <fullName evidence="3">DUF4192 domain-containing protein</fullName>
    </recommendedName>
</protein>
<dbReference type="Proteomes" id="UP000199406">
    <property type="component" value="Unassembled WGS sequence"/>
</dbReference>
<dbReference type="RefSeq" id="WP_091763805.1">
    <property type="nucleotide sequence ID" value="NZ_FNBT01000001.1"/>
</dbReference>
<evidence type="ECO:0000313" key="1">
    <source>
        <dbReference type="EMBL" id="SDF04364.1"/>
    </source>
</evidence>
<dbReference type="Pfam" id="PF13830">
    <property type="entry name" value="DUF4192"/>
    <property type="match status" value="1"/>
</dbReference>